<evidence type="ECO:0000259" key="10">
    <source>
        <dbReference type="PROSITE" id="PS50109"/>
    </source>
</evidence>
<dbReference type="AlphaFoldDB" id="A0A4S3ZVG8"/>
<feature type="modified residue" description="4-aspartylphosphate" evidence="8">
    <location>
        <position position="53"/>
    </location>
</feature>
<dbReference type="SMART" id="SM00387">
    <property type="entry name" value="HATPase_c"/>
    <property type="match status" value="1"/>
</dbReference>
<dbReference type="Proteomes" id="UP000310754">
    <property type="component" value="Unassembled WGS sequence"/>
</dbReference>
<evidence type="ECO:0000259" key="11">
    <source>
        <dbReference type="PROSITE" id="PS50110"/>
    </source>
</evidence>
<evidence type="ECO:0000256" key="4">
    <source>
        <dbReference type="ARBA" id="ARBA00022679"/>
    </source>
</evidence>
<dbReference type="Pfam" id="PF00072">
    <property type="entry name" value="Response_reg"/>
    <property type="match status" value="1"/>
</dbReference>
<keyword evidence="7" id="KW-0067">ATP-binding</keyword>
<name>A0A4S3ZVG8_9HYPH</name>
<sequence length="350" mass="38201">MDLRILHIDDDLALAQLVKKKLGRRNCVVRHDSDAQAALLLLQQEPFDVVILDHYLENTTGHDVLEQMRTSQIDVPVIYITGSNEARVAIDAIKAGAADYVIKSVDEDFFDLLEDAIRQTVSTARLRQEKQQADEEIRRGKERAETLLAEMNHRVANSLALVASLLRLQAGATDNEQLRQALTETQSRISAIAGMHRSLYTSEHVNDVAMDRYLDALIKDISSTIDTGKNLIEIVLDADPIELPADKAVSAGMIVSELVTNALKYAYPEGTAGKIHVSFKQHDKGLAKLAVEDQGVGLASEHKNATSTGLGHRIIKSMADAIGSGIHYPSRERGAVAEVMVSLAVPDATG</sequence>
<feature type="coiled-coil region" evidence="9">
    <location>
        <begin position="123"/>
        <end position="150"/>
    </location>
</feature>
<dbReference type="CDD" id="cd00156">
    <property type="entry name" value="REC"/>
    <property type="match status" value="1"/>
</dbReference>
<accession>A0A4S3ZVG8</accession>
<evidence type="ECO:0000256" key="5">
    <source>
        <dbReference type="ARBA" id="ARBA00022741"/>
    </source>
</evidence>
<dbReference type="Pfam" id="PF13581">
    <property type="entry name" value="HATPase_c_2"/>
    <property type="match status" value="1"/>
</dbReference>
<dbReference type="EC" id="2.7.13.3" evidence="2"/>
<dbReference type="InterPro" id="IPR011495">
    <property type="entry name" value="Sig_transdc_His_kin_sub2_dim/P"/>
</dbReference>
<evidence type="ECO:0000256" key="2">
    <source>
        <dbReference type="ARBA" id="ARBA00012438"/>
    </source>
</evidence>
<evidence type="ECO:0000256" key="7">
    <source>
        <dbReference type="ARBA" id="ARBA00022840"/>
    </source>
</evidence>
<dbReference type="SMART" id="SM00448">
    <property type="entry name" value="REC"/>
    <property type="match status" value="1"/>
</dbReference>
<organism evidence="12 13">
    <name type="scientific">Allorhizobium terrae</name>
    <dbReference type="NCBI Taxonomy" id="1848972"/>
    <lineage>
        <taxon>Bacteria</taxon>
        <taxon>Pseudomonadati</taxon>
        <taxon>Pseudomonadota</taxon>
        <taxon>Alphaproteobacteria</taxon>
        <taxon>Hyphomicrobiales</taxon>
        <taxon>Rhizobiaceae</taxon>
        <taxon>Rhizobium/Agrobacterium group</taxon>
        <taxon>Allorhizobium</taxon>
    </lineage>
</organism>
<keyword evidence="6" id="KW-0418">Kinase</keyword>
<gene>
    <name evidence="12" type="ORF">E6C51_12390</name>
</gene>
<keyword evidence="13" id="KW-1185">Reference proteome</keyword>
<feature type="domain" description="Histidine kinase" evidence="10">
    <location>
        <begin position="150"/>
        <end position="345"/>
    </location>
</feature>
<dbReference type="InterPro" id="IPR005467">
    <property type="entry name" value="His_kinase_dom"/>
</dbReference>
<dbReference type="EMBL" id="SSOA01000005">
    <property type="protein sequence ID" value="THF49731.1"/>
    <property type="molecule type" value="Genomic_DNA"/>
</dbReference>
<dbReference type="Gene3D" id="3.30.450.20">
    <property type="entry name" value="PAS domain"/>
    <property type="match status" value="1"/>
</dbReference>
<dbReference type="GO" id="GO:0005524">
    <property type="term" value="F:ATP binding"/>
    <property type="evidence" value="ECO:0007669"/>
    <property type="project" value="UniProtKB-KW"/>
</dbReference>
<dbReference type="PROSITE" id="PS50109">
    <property type="entry name" value="HIS_KIN"/>
    <property type="match status" value="1"/>
</dbReference>
<dbReference type="InterPro" id="IPR011006">
    <property type="entry name" value="CheY-like_superfamily"/>
</dbReference>
<dbReference type="SUPFAM" id="SSF52172">
    <property type="entry name" value="CheY-like"/>
    <property type="match status" value="1"/>
</dbReference>
<dbReference type="PROSITE" id="PS50110">
    <property type="entry name" value="RESPONSE_REGULATORY"/>
    <property type="match status" value="1"/>
</dbReference>
<evidence type="ECO:0000313" key="13">
    <source>
        <dbReference type="Proteomes" id="UP000310754"/>
    </source>
</evidence>
<dbReference type="Pfam" id="PF07568">
    <property type="entry name" value="HisKA_2"/>
    <property type="match status" value="1"/>
</dbReference>
<dbReference type="SUPFAM" id="SSF55874">
    <property type="entry name" value="ATPase domain of HSP90 chaperone/DNA topoisomerase II/histidine kinase"/>
    <property type="match status" value="1"/>
</dbReference>
<evidence type="ECO:0000256" key="9">
    <source>
        <dbReference type="SAM" id="Coils"/>
    </source>
</evidence>
<dbReference type="InterPro" id="IPR003594">
    <property type="entry name" value="HATPase_dom"/>
</dbReference>
<protein>
    <recommendedName>
        <fullName evidence="2">histidine kinase</fullName>
        <ecNumber evidence="2">2.7.13.3</ecNumber>
    </recommendedName>
</protein>
<keyword evidence="4" id="KW-0808">Transferase</keyword>
<feature type="domain" description="Response regulatory" evidence="11">
    <location>
        <begin position="4"/>
        <end position="118"/>
    </location>
</feature>
<dbReference type="GO" id="GO:0004673">
    <property type="term" value="F:protein histidine kinase activity"/>
    <property type="evidence" value="ECO:0007669"/>
    <property type="project" value="UniProtKB-EC"/>
</dbReference>
<evidence type="ECO:0000256" key="8">
    <source>
        <dbReference type="PROSITE-ProRule" id="PRU00169"/>
    </source>
</evidence>
<proteinExistence type="predicted"/>
<evidence type="ECO:0000256" key="6">
    <source>
        <dbReference type="ARBA" id="ARBA00022777"/>
    </source>
</evidence>
<comment type="caution">
    <text evidence="12">The sequence shown here is derived from an EMBL/GenBank/DDBJ whole genome shotgun (WGS) entry which is preliminary data.</text>
</comment>
<reference evidence="12 13" key="1">
    <citation type="submission" date="2019-04" db="EMBL/GenBank/DDBJ databases">
        <title>Rhizobium terrae sp. nov., isolated from a paddy soil.</title>
        <authorList>
            <person name="Lin S.-Y."/>
            <person name="Hameed A."/>
            <person name="Huang H.-I."/>
            <person name="Young C.-C."/>
        </authorList>
    </citation>
    <scope>NUCLEOTIDE SEQUENCE [LARGE SCALE GENOMIC DNA]</scope>
    <source>
        <strain evidence="12 13">CC-HIH110</strain>
    </source>
</reference>
<keyword evidence="5" id="KW-0547">Nucleotide-binding</keyword>
<evidence type="ECO:0000256" key="3">
    <source>
        <dbReference type="ARBA" id="ARBA00022553"/>
    </source>
</evidence>
<dbReference type="Gene3D" id="3.30.565.10">
    <property type="entry name" value="Histidine kinase-like ATPase, C-terminal domain"/>
    <property type="match status" value="1"/>
</dbReference>
<keyword evidence="3 8" id="KW-0597">Phosphoprotein</keyword>
<dbReference type="InterPro" id="IPR001789">
    <property type="entry name" value="Sig_transdc_resp-reg_receiver"/>
</dbReference>
<evidence type="ECO:0000256" key="1">
    <source>
        <dbReference type="ARBA" id="ARBA00000085"/>
    </source>
</evidence>
<dbReference type="InterPro" id="IPR036890">
    <property type="entry name" value="HATPase_C_sf"/>
</dbReference>
<dbReference type="Gene3D" id="3.40.50.2300">
    <property type="match status" value="1"/>
</dbReference>
<evidence type="ECO:0000313" key="12">
    <source>
        <dbReference type="EMBL" id="THF49731.1"/>
    </source>
</evidence>
<dbReference type="PANTHER" id="PTHR41523:SF8">
    <property type="entry name" value="ETHYLENE RESPONSE SENSOR PROTEIN"/>
    <property type="match status" value="1"/>
</dbReference>
<dbReference type="PANTHER" id="PTHR41523">
    <property type="entry name" value="TWO-COMPONENT SYSTEM SENSOR PROTEIN"/>
    <property type="match status" value="1"/>
</dbReference>
<keyword evidence="9" id="KW-0175">Coiled coil</keyword>
<comment type="catalytic activity">
    <reaction evidence="1">
        <text>ATP + protein L-histidine = ADP + protein N-phospho-L-histidine.</text>
        <dbReference type="EC" id="2.7.13.3"/>
    </reaction>
</comment>
<dbReference type="RefSeq" id="WP_146935725.1">
    <property type="nucleotide sequence ID" value="NZ_SSOA01000005.1"/>
</dbReference>
<dbReference type="GO" id="GO:0000160">
    <property type="term" value="P:phosphorelay signal transduction system"/>
    <property type="evidence" value="ECO:0007669"/>
    <property type="project" value="InterPro"/>
</dbReference>